<evidence type="ECO:0000256" key="1">
    <source>
        <dbReference type="SAM" id="Coils"/>
    </source>
</evidence>
<evidence type="ECO:0000313" key="3">
    <source>
        <dbReference type="Proteomes" id="UP000533598"/>
    </source>
</evidence>
<name>A0A7W7FUM5_9PSEU</name>
<dbReference type="EMBL" id="JACHMH010000001">
    <property type="protein sequence ID" value="MBB4675939.1"/>
    <property type="molecule type" value="Genomic_DNA"/>
</dbReference>
<protein>
    <submittedName>
        <fullName evidence="2">Uncharacterized protein</fullName>
    </submittedName>
</protein>
<dbReference type="RefSeq" id="WP_185001831.1">
    <property type="nucleotide sequence ID" value="NZ_BAAAUI010000021.1"/>
</dbReference>
<feature type="coiled-coil region" evidence="1">
    <location>
        <begin position="78"/>
        <end position="105"/>
    </location>
</feature>
<comment type="caution">
    <text evidence="2">The sequence shown here is derived from an EMBL/GenBank/DDBJ whole genome shotgun (WGS) entry which is preliminary data.</text>
</comment>
<sequence>MSIDFGGGDRFVVEVAELDGLIRGLSEARDAIVKINRDVKRSLDMNISPSDDPYSPDAIQKIIECAVRPGPGGHSSANQVYQEAVQQMIDKLVAAKQQYERAEGANRSTLGGKG</sequence>
<dbReference type="AlphaFoldDB" id="A0A7W7FUM5"/>
<reference evidence="2 3" key="1">
    <citation type="submission" date="2020-08" db="EMBL/GenBank/DDBJ databases">
        <title>Sequencing the genomes of 1000 actinobacteria strains.</title>
        <authorList>
            <person name="Klenk H.-P."/>
        </authorList>
    </citation>
    <scope>NUCLEOTIDE SEQUENCE [LARGE SCALE GENOMIC DNA]</scope>
    <source>
        <strain evidence="2 3">DSM 44230</strain>
    </source>
</reference>
<accession>A0A7W7FUM5</accession>
<proteinExistence type="predicted"/>
<evidence type="ECO:0000313" key="2">
    <source>
        <dbReference type="EMBL" id="MBB4675939.1"/>
    </source>
</evidence>
<keyword evidence="1" id="KW-0175">Coiled coil</keyword>
<organism evidence="2 3">
    <name type="scientific">Crossiella cryophila</name>
    <dbReference type="NCBI Taxonomy" id="43355"/>
    <lineage>
        <taxon>Bacteria</taxon>
        <taxon>Bacillati</taxon>
        <taxon>Actinomycetota</taxon>
        <taxon>Actinomycetes</taxon>
        <taxon>Pseudonocardiales</taxon>
        <taxon>Pseudonocardiaceae</taxon>
        <taxon>Crossiella</taxon>
    </lineage>
</organism>
<dbReference type="Proteomes" id="UP000533598">
    <property type="component" value="Unassembled WGS sequence"/>
</dbReference>
<keyword evidence="3" id="KW-1185">Reference proteome</keyword>
<gene>
    <name evidence="2" type="ORF">HNR67_002057</name>
</gene>